<evidence type="ECO:0000313" key="1">
    <source>
        <dbReference type="EMBL" id="KAK3794473.1"/>
    </source>
</evidence>
<dbReference type="EMBL" id="JAWDGP010001105">
    <property type="protein sequence ID" value="KAK3794473.1"/>
    <property type="molecule type" value="Genomic_DNA"/>
</dbReference>
<sequence>MQFSVDPLRLKAHTNDSDMDPLLNNEELPFALYCDYDMPVRTQYDPGLVDKHIDSLCIQPMLHTVQSEELENMIDHGHQLLLEAVKGKRRR</sequence>
<protein>
    <submittedName>
        <fullName evidence="1">Uncharacterized protein</fullName>
    </submittedName>
</protein>
<comment type="caution">
    <text evidence="1">The sequence shown here is derived from an EMBL/GenBank/DDBJ whole genome shotgun (WGS) entry which is preliminary data.</text>
</comment>
<proteinExistence type="predicted"/>
<dbReference type="Proteomes" id="UP001283361">
    <property type="component" value="Unassembled WGS sequence"/>
</dbReference>
<accession>A0AAE1E6A8</accession>
<reference evidence="1" key="1">
    <citation type="journal article" date="2023" name="G3 (Bethesda)">
        <title>A reference genome for the long-term kleptoplast-retaining sea slug Elysia crispata morphotype clarki.</title>
        <authorList>
            <person name="Eastman K.E."/>
            <person name="Pendleton A.L."/>
            <person name="Shaikh M.A."/>
            <person name="Suttiyut T."/>
            <person name="Ogas R."/>
            <person name="Tomko P."/>
            <person name="Gavelis G."/>
            <person name="Widhalm J.R."/>
            <person name="Wisecaver J.H."/>
        </authorList>
    </citation>
    <scope>NUCLEOTIDE SEQUENCE</scope>
    <source>
        <strain evidence="1">ECLA1</strain>
    </source>
</reference>
<keyword evidence="2" id="KW-1185">Reference proteome</keyword>
<dbReference type="AlphaFoldDB" id="A0AAE1E6A8"/>
<name>A0AAE1E6A8_9GAST</name>
<evidence type="ECO:0000313" key="2">
    <source>
        <dbReference type="Proteomes" id="UP001283361"/>
    </source>
</evidence>
<organism evidence="1 2">
    <name type="scientific">Elysia crispata</name>
    <name type="common">lettuce slug</name>
    <dbReference type="NCBI Taxonomy" id="231223"/>
    <lineage>
        <taxon>Eukaryota</taxon>
        <taxon>Metazoa</taxon>
        <taxon>Spiralia</taxon>
        <taxon>Lophotrochozoa</taxon>
        <taxon>Mollusca</taxon>
        <taxon>Gastropoda</taxon>
        <taxon>Heterobranchia</taxon>
        <taxon>Euthyneura</taxon>
        <taxon>Panpulmonata</taxon>
        <taxon>Sacoglossa</taxon>
        <taxon>Placobranchoidea</taxon>
        <taxon>Plakobranchidae</taxon>
        <taxon>Elysia</taxon>
    </lineage>
</organism>
<gene>
    <name evidence="1" type="ORF">RRG08_003626</name>
</gene>